<sequence>MRLFRLACAAAAVTTGIVGAGLTWAAVPASADVPASQPIQYVTQSFYGSSSSVPVTGTVHCPSGSRVVSSGASAPGGQLVGIAPDINFHDAATATARLQGYLQVTVGCEPFAGITEVTSRTIGFPYGTGFRRGVVYCPAGMRAFGGGGYMAKPSGIISTDSYDMVSNSVSADGTGWTFAATTTAAKESLVVTTQCAPLRGSYVTQTGTPAPYFTPANVYGSCAPGYTALSGGVYLSKPDGTEVRSGLIDYSVPASGNRWYTDGTSFEDPAGGDKLVALVQCIR</sequence>
<evidence type="ECO:0000313" key="3">
    <source>
        <dbReference type="Proteomes" id="UP001614394"/>
    </source>
</evidence>
<organism evidence="2 3">
    <name type="scientific">Streptomyces fildesensis</name>
    <dbReference type="NCBI Taxonomy" id="375757"/>
    <lineage>
        <taxon>Bacteria</taxon>
        <taxon>Bacillati</taxon>
        <taxon>Actinomycetota</taxon>
        <taxon>Actinomycetes</taxon>
        <taxon>Kitasatosporales</taxon>
        <taxon>Streptomycetaceae</taxon>
        <taxon>Streptomyces</taxon>
    </lineage>
</organism>
<accession>A0ABW8CJN9</accession>
<dbReference type="EMBL" id="JBITYG010000022">
    <property type="protein sequence ID" value="MFI9106669.1"/>
    <property type="molecule type" value="Genomic_DNA"/>
</dbReference>
<name>A0ABW8CJN9_9ACTN</name>
<dbReference type="Proteomes" id="UP001614394">
    <property type="component" value="Unassembled WGS sequence"/>
</dbReference>
<evidence type="ECO:0008006" key="4">
    <source>
        <dbReference type="Google" id="ProtNLM"/>
    </source>
</evidence>
<keyword evidence="1" id="KW-0732">Signal</keyword>
<feature type="chain" id="PRO_5045538189" description="Secreted protein" evidence="1">
    <location>
        <begin position="26"/>
        <end position="283"/>
    </location>
</feature>
<comment type="caution">
    <text evidence="2">The sequence shown here is derived from an EMBL/GenBank/DDBJ whole genome shotgun (WGS) entry which is preliminary data.</text>
</comment>
<proteinExistence type="predicted"/>
<dbReference type="RefSeq" id="WP_399658358.1">
    <property type="nucleotide sequence ID" value="NZ_JBITYG010000022.1"/>
</dbReference>
<evidence type="ECO:0000256" key="1">
    <source>
        <dbReference type="SAM" id="SignalP"/>
    </source>
</evidence>
<protein>
    <recommendedName>
        <fullName evidence="4">Secreted protein</fullName>
    </recommendedName>
</protein>
<keyword evidence="3" id="KW-1185">Reference proteome</keyword>
<reference evidence="2 3" key="1">
    <citation type="submission" date="2024-10" db="EMBL/GenBank/DDBJ databases">
        <title>The Natural Products Discovery Center: Release of the First 8490 Sequenced Strains for Exploring Actinobacteria Biosynthetic Diversity.</title>
        <authorList>
            <person name="Kalkreuter E."/>
            <person name="Kautsar S.A."/>
            <person name="Yang D."/>
            <person name="Bader C.D."/>
            <person name="Teijaro C.N."/>
            <person name="Fluegel L."/>
            <person name="Davis C.M."/>
            <person name="Simpson J.R."/>
            <person name="Lauterbach L."/>
            <person name="Steele A.D."/>
            <person name="Gui C."/>
            <person name="Meng S."/>
            <person name="Li G."/>
            <person name="Viehrig K."/>
            <person name="Ye F."/>
            <person name="Su P."/>
            <person name="Kiefer A.F."/>
            <person name="Nichols A."/>
            <person name="Cepeda A.J."/>
            <person name="Yan W."/>
            <person name="Fan B."/>
            <person name="Jiang Y."/>
            <person name="Adhikari A."/>
            <person name="Zheng C.-J."/>
            <person name="Schuster L."/>
            <person name="Cowan T.M."/>
            <person name="Smanski M.J."/>
            <person name="Chevrette M.G."/>
            <person name="De Carvalho L.P.S."/>
            <person name="Shen B."/>
        </authorList>
    </citation>
    <scope>NUCLEOTIDE SEQUENCE [LARGE SCALE GENOMIC DNA]</scope>
    <source>
        <strain evidence="2 3">NPDC053399</strain>
    </source>
</reference>
<evidence type="ECO:0000313" key="2">
    <source>
        <dbReference type="EMBL" id="MFI9106669.1"/>
    </source>
</evidence>
<feature type="signal peptide" evidence="1">
    <location>
        <begin position="1"/>
        <end position="25"/>
    </location>
</feature>
<gene>
    <name evidence="2" type="ORF">ACIGXA_39855</name>
</gene>